<dbReference type="AlphaFoldDB" id="A0A1D3D5N1"/>
<dbReference type="EMBL" id="JROU02000635">
    <property type="protein sequence ID" value="OEH78750.1"/>
    <property type="molecule type" value="Genomic_DNA"/>
</dbReference>
<sequence>MADFLSGGPWGGSTAASWEPFVAGTLQHSSDAGASHAGVYKTQNYSALEEQLRRRLQEARGNLEKAELTSQSRPALSEAIIVVQEAFAQAVLFVTVSVLSP</sequence>
<protein>
    <submittedName>
        <fullName evidence="1">Uncharacterized protein</fullName>
    </submittedName>
</protein>
<name>A0A1D3D5N1_9EIME</name>
<gene>
    <name evidence="1" type="ORF">cyc_06458</name>
</gene>
<organism evidence="1 2">
    <name type="scientific">Cyclospora cayetanensis</name>
    <dbReference type="NCBI Taxonomy" id="88456"/>
    <lineage>
        <taxon>Eukaryota</taxon>
        <taxon>Sar</taxon>
        <taxon>Alveolata</taxon>
        <taxon>Apicomplexa</taxon>
        <taxon>Conoidasida</taxon>
        <taxon>Coccidia</taxon>
        <taxon>Eucoccidiorida</taxon>
        <taxon>Eimeriorina</taxon>
        <taxon>Eimeriidae</taxon>
        <taxon>Cyclospora</taxon>
    </lineage>
</organism>
<comment type="caution">
    <text evidence="1">The sequence shown here is derived from an EMBL/GenBank/DDBJ whole genome shotgun (WGS) entry which is preliminary data.</text>
</comment>
<dbReference type="VEuPathDB" id="ToxoDB:cyc_06458"/>
<keyword evidence="2" id="KW-1185">Reference proteome</keyword>
<accession>A0A1D3D5N1</accession>
<dbReference type="InParanoid" id="A0A1D3D5N1"/>
<proteinExistence type="predicted"/>
<reference evidence="1 2" key="1">
    <citation type="journal article" date="2016" name="BMC Genomics">
        <title>Comparative genomics reveals Cyclospora cayetanensis possesses coccidia-like metabolism and invasion components but unique surface antigens.</title>
        <authorList>
            <person name="Liu S."/>
            <person name="Wang L."/>
            <person name="Zheng H."/>
            <person name="Xu Z."/>
            <person name="Roellig D.M."/>
            <person name="Li N."/>
            <person name="Frace M.A."/>
            <person name="Tang K."/>
            <person name="Arrowood M.J."/>
            <person name="Moss D.M."/>
            <person name="Zhang L."/>
            <person name="Feng Y."/>
            <person name="Xiao L."/>
        </authorList>
    </citation>
    <scope>NUCLEOTIDE SEQUENCE [LARGE SCALE GENOMIC DNA]</scope>
    <source>
        <strain evidence="1 2">CHN_HEN01</strain>
    </source>
</reference>
<dbReference type="Proteomes" id="UP000095192">
    <property type="component" value="Unassembled WGS sequence"/>
</dbReference>
<evidence type="ECO:0000313" key="1">
    <source>
        <dbReference type="EMBL" id="OEH78750.1"/>
    </source>
</evidence>
<evidence type="ECO:0000313" key="2">
    <source>
        <dbReference type="Proteomes" id="UP000095192"/>
    </source>
</evidence>